<accession>A0ABV2CW85</accession>
<proteinExistence type="predicted"/>
<evidence type="ECO:0000313" key="3">
    <source>
        <dbReference type="Proteomes" id="UP001548590"/>
    </source>
</evidence>
<dbReference type="EMBL" id="JBEWLZ010000019">
    <property type="protein sequence ID" value="MET1492023.1"/>
    <property type="molecule type" value="Genomic_DNA"/>
</dbReference>
<dbReference type="RefSeq" id="WP_345922993.1">
    <property type="nucleotide sequence ID" value="NZ_JBDIVF010000001.1"/>
</dbReference>
<comment type="caution">
    <text evidence="2">The sequence shown here is derived from an EMBL/GenBank/DDBJ whole genome shotgun (WGS) entry which is preliminary data.</text>
</comment>
<evidence type="ECO:0008006" key="4">
    <source>
        <dbReference type="Google" id="ProtNLM"/>
    </source>
</evidence>
<dbReference type="Proteomes" id="UP001548590">
    <property type="component" value="Unassembled WGS sequence"/>
</dbReference>
<keyword evidence="1" id="KW-0732">Signal</keyword>
<name>A0ABV2CW85_9RHOO</name>
<protein>
    <recommendedName>
        <fullName evidence="4">MSHA biogenesis protein MshK</fullName>
    </recommendedName>
</protein>
<keyword evidence="3" id="KW-1185">Reference proteome</keyword>
<feature type="signal peptide" evidence="1">
    <location>
        <begin position="1"/>
        <end position="19"/>
    </location>
</feature>
<sequence>MARFLIFLAMTMSSMLAQAQSDPLRPPANFSTTDGTAPARDASELVLQSVLIAAGHREAVISGRTVSVGQSIQGYRLKSLDERSARLVGPQGELRLQLNSVQIQSREVLARPAPTRQAGHKP</sequence>
<gene>
    <name evidence="2" type="ORF">ABVT11_19440</name>
</gene>
<feature type="chain" id="PRO_5047379221" description="MSHA biogenesis protein MshK" evidence="1">
    <location>
        <begin position="20"/>
        <end position="122"/>
    </location>
</feature>
<reference evidence="2 3" key="1">
    <citation type="submission" date="2024-07" db="EMBL/GenBank/DDBJ databases">
        <title>Uliginosibacterium paludis KCTC:42655.</title>
        <authorList>
            <person name="Kim M.K."/>
        </authorList>
    </citation>
    <scope>NUCLEOTIDE SEQUENCE [LARGE SCALE GENOMIC DNA]</scope>
    <source>
        <strain evidence="2 3">KCTC 42655</strain>
    </source>
</reference>
<evidence type="ECO:0000313" key="2">
    <source>
        <dbReference type="EMBL" id="MET1492023.1"/>
    </source>
</evidence>
<evidence type="ECO:0000256" key="1">
    <source>
        <dbReference type="SAM" id="SignalP"/>
    </source>
</evidence>
<organism evidence="2 3">
    <name type="scientific">Uliginosibacterium paludis</name>
    <dbReference type="NCBI Taxonomy" id="1615952"/>
    <lineage>
        <taxon>Bacteria</taxon>
        <taxon>Pseudomonadati</taxon>
        <taxon>Pseudomonadota</taxon>
        <taxon>Betaproteobacteria</taxon>
        <taxon>Rhodocyclales</taxon>
        <taxon>Zoogloeaceae</taxon>
        <taxon>Uliginosibacterium</taxon>
    </lineage>
</organism>